<protein>
    <submittedName>
        <fullName evidence="4">RNA polymerase sigma factor</fullName>
    </submittedName>
</protein>
<evidence type="ECO:0000259" key="3">
    <source>
        <dbReference type="Pfam" id="PF20239"/>
    </source>
</evidence>
<reference evidence="4 5" key="1">
    <citation type="submission" date="2018-08" db="EMBL/GenBank/DDBJ databases">
        <title>Wenzhouxiangella salilacus sp. nov., a novel bacterium isolated from a saline lake in Xinjiang Province, China.</title>
        <authorList>
            <person name="Han S."/>
        </authorList>
    </citation>
    <scope>NUCLEOTIDE SEQUENCE [LARGE SCALE GENOMIC DNA]</scope>
    <source>
        <strain evidence="4 5">XDB06</strain>
    </source>
</reference>
<dbReference type="Pfam" id="PF20239">
    <property type="entry name" value="DUF6596"/>
    <property type="match status" value="1"/>
</dbReference>
<evidence type="ECO:0000259" key="2">
    <source>
        <dbReference type="Pfam" id="PF08281"/>
    </source>
</evidence>
<dbReference type="InterPro" id="IPR013249">
    <property type="entry name" value="RNA_pol_sigma70_r4_t2"/>
</dbReference>
<dbReference type="InterPro" id="IPR013324">
    <property type="entry name" value="RNA_pol_sigma_r3/r4-like"/>
</dbReference>
<dbReference type="InterPro" id="IPR046531">
    <property type="entry name" value="DUF6596"/>
</dbReference>
<feature type="domain" description="RNA polymerase sigma factor 70 region 4 type 2" evidence="2">
    <location>
        <begin position="111"/>
        <end position="158"/>
    </location>
</feature>
<gene>
    <name evidence="4" type="ORF">DZC52_11190</name>
</gene>
<comment type="caution">
    <text evidence="4">The sequence shown here is derived from an EMBL/GenBank/DDBJ whole genome shotgun (WGS) entry which is preliminary data.</text>
</comment>
<accession>A0A3E1K6K8</accession>
<dbReference type="Gene3D" id="1.10.1740.10">
    <property type="match status" value="1"/>
</dbReference>
<feature type="domain" description="RNA polymerase sigma-70 region 2" evidence="1">
    <location>
        <begin position="22"/>
        <end position="76"/>
    </location>
</feature>
<dbReference type="Gene3D" id="1.10.10.10">
    <property type="entry name" value="Winged helix-like DNA-binding domain superfamily/Winged helix DNA-binding domain"/>
    <property type="match status" value="1"/>
</dbReference>
<proteinExistence type="predicted"/>
<dbReference type="EMBL" id="QUZK01000042">
    <property type="protein sequence ID" value="RFF29655.1"/>
    <property type="molecule type" value="Genomic_DNA"/>
</dbReference>
<feature type="domain" description="DUF6596" evidence="3">
    <location>
        <begin position="176"/>
        <end position="277"/>
    </location>
</feature>
<dbReference type="GO" id="GO:0016987">
    <property type="term" value="F:sigma factor activity"/>
    <property type="evidence" value="ECO:0007669"/>
    <property type="project" value="InterPro"/>
</dbReference>
<name>A0A3E1K6K8_9GAMM</name>
<sequence>MPLGRILATTLRRDGAGLRAGLIRLTGDFDAAEDALQEACARALVAWPRDGLPANAGAWLNTVSRRIALDGMRRNRHCSFPPGFEPESDRGIDEESAAVEDDRLRLLFTCCHPAIAPEHSVPLALRSLCGLTTREIARAFVVKESAVAQRIVRAKRKIRTAGIAFELPRQEMLPERLGAVLSVIYLVFNEGYAATEAETLTRDDLCAEAIRLARLAAELMPDRTEALGLLALLLLTEARRPARVDATGALVPLEKQDRRRWNRDLIDEGNALLDRAMAFRAPGPYQVQAAIAALHGQARSAQETDWRQILLLYRRLLSMQPSPVVALNAAVARAMIDGPEAGLAWLDEIESGGALGHHHLLHAARADLLRRLGRGKEAATSYRSALQAARNGAERRYLERRLQDCRE</sequence>
<dbReference type="SUPFAM" id="SSF88659">
    <property type="entry name" value="Sigma3 and sigma4 domains of RNA polymerase sigma factors"/>
    <property type="match status" value="1"/>
</dbReference>
<dbReference type="OrthoDB" id="9780299at2"/>
<dbReference type="PANTHER" id="PTHR47756">
    <property type="entry name" value="BLL6612 PROTEIN-RELATED"/>
    <property type="match status" value="1"/>
</dbReference>
<evidence type="ECO:0000313" key="5">
    <source>
        <dbReference type="Proteomes" id="UP000260351"/>
    </source>
</evidence>
<dbReference type="InterPro" id="IPR013325">
    <property type="entry name" value="RNA_pol_sigma_r2"/>
</dbReference>
<dbReference type="Pfam" id="PF04542">
    <property type="entry name" value="Sigma70_r2"/>
    <property type="match status" value="1"/>
</dbReference>
<dbReference type="SUPFAM" id="SSF88946">
    <property type="entry name" value="Sigma2 domain of RNA polymerase sigma factors"/>
    <property type="match status" value="1"/>
</dbReference>
<dbReference type="GO" id="GO:0006352">
    <property type="term" value="P:DNA-templated transcription initiation"/>
    <property type="evidence" value="ECO:0007669"/>
    <property type="project" value="InterPro"/>
</dbReference>
<keyword evidence="5" id="KW-1185">Reference proteome</keyword>
<dbReference type="Proteomes" id="UP000260351">
    <property type="component" value="Unassembled WGS sequence"/>
</dbReference>
<dbReference type="PANTHER" id="PTHR47756:SF2">
    <property type="entry name" value="BLL6612 PROTEIN"/>
    <property type="match status" value="1"/>
</dbReference>
<dbReference type="AlphaFoldDB" id="A0A3E1K6K8"/>
<evidence type="ECO:0000313" key="4">
    <source>
        <dbReference type="EMBL" id="RFF29655.1"/>
    </source>
</evidence>
<dbReference type="GO" id="GO:0003677">
    <property type="term" value="F:DNA binding"/>
    <property type="evidence" value="ECO:0007669"/>
    <property type="project" value="InterPro"/>
</dbReference>
<organism evidence="4 5">
    <name type="scientific">Wenzhouxiangella sediminis</name>
    <dbReference type="NCBI Taxonomy" id="1792836"/>
    <lineage>
        <taxon>Bacteria</taxon>
        <taxon>Pseudomonadati</taxon>
        <taxon>Pseudomonadota</taxon>
        <taxon>Gammaproteobacteria</taxon>
        <taxon>Chromatiales</taxon>
        <taxon>Wenzhouxiangellaceae</taxon>
        <taxon>Wenzhouxiangella</taxon>
    </lineage>
</organism>
<dbReference type="Pfam" id="PF08281">
    <property type="entry name" value="Sigma70_r4_2"/>
    <property type="match status" value="1"/>
</dbReference>
<dbReference type="InterPro" id="IPR036388">
    <property type="entry name" value="WH-like_DNA-bd_sf"/>
</dbReference>
<evidence type="ECO:0000259" key="1">
    <source>
        <dbReference type="Pfam" id="PF04542"/>
    </source>
</evidence>
<dbReference type="InterPro" id="IPR007627">
    <property type="entry name" value="RNA_pol_sigma70_r2"/>
</dbReference>